<evidence type="ECO:0000313" key="20">
    <source>
        <dbReference type="EMBL" id="EEZ41240.1"/>
    </source>
</evidence>
<keyword evidence="9 18" id="KW-0808">Transferase</keyword>
<evidence type="ECO:0000313" key="21">
    <source>
        <dbReference type="Proteomes" id="UP000003579"/>
    </source>
</evidence>
<evidence type="ECO:0000256" key="17">
    <source>
        <dbReference type="NCBIfam" id="TIGR00560"/>
    </source>
</evidence>
<dbReference type="Proteomes" id="UP000003579">
    <property type="component" value="Unassembled WGS sequence"/>
</dbReference>
<evidence type="ECO:0000256" key="16">
    <source>
        <dbReference type="ARBA" id="ARBA00048586"/>
    </source>
</evidence>
<comment type="pathway">
    <text evidence="2">Phospholipid metabolism; phosphatidylglycerol biosynthesis; phosphatidylglycerol from CDP-diacylglycerol: step 1/2.</text>
</comment>
<name>D0YYA9_PHODD</name>
<dbReference type="GO" id="GO:0046474">
    <property type="term" value="P:glycerophospholipid biosynthetic process"/>
    <property type="evidence" value="ECO:0007669"/>
    <property type="project" value="TreeGrafter"/>
</dbReference>
<dbReference type="PANTHER" id="PTHR14269:SF62">
    <property type="entry name" value="CDP-DIACYLGLYCEROL--GLYCEROL-3-PHOSPHATE 3-PHOSPHATIDYLTRANSFERASE 1, CHLOROPLASTIC"/>
    <property type="match status" value="1"/>
</dbReference>
<comment type="subcellular location">
    <subcellularLocation>
        <location evidence="1">Cell membrane</location>
        <topology evidence="1">Multi-pass membrane protein</topology>
    </subcellularLocation>
</comment>
<keyword evidence="12" id="KW-0443">Lipid metabolism</keyword>
<accession>D0YYA9</accession>
<dbReference type="NCBIfam" id="TIGR00560">
    <property type="entry name" value="pgsA"/>
    <property type="match status" value="1"/>
</dbReference>
<evidence type="ECO:0000256" key="5">
    <source>
        <dbReference type="ARBA" id="ARBA00013170"/>
    </source>
</evidence>
<reference evidence="20 21" key="1">
    <citation type="submission" date="2009-11" db="EMBL/GenBank/DDBJ databases">
        <authorList>
            <consortium name="Los Alamos National Laboratory (LANL)"/>
            <consortium name="National Microbial Pathogen Data Resource (NMPDR)"/>
            <person name="Munk A.C."/>
            <person name="Tapia R."/>
            <person name="Green L."/>
            <person name="Rogers Y."/>
            <person name="Detter J.C."/>
            <person name="Bruce D."/>
            <person name="Brettin T.S."/>
            <person name="Colwell R."/>
            <person name="Huq A."/>
            <person name="Grim C.J."/>
            <person name="Hasan N.A."/>
            <person name="Vonstein V."/>
            <person name="Bartels D."/>
        </authorList>
    </citation>
    <scope>NUCLEOTIDE SEQUENCE [LARGE SCALE GENOMIC DNA]</scope>
    <source>
        <strain evidence="20 21">CIP 102761</strain>
    </source>
</reference>
<evidence type="ECO:0000256" key="10">
    <source>
        <dbReference type="ARBA" id="ARBA00022692"/>
    </source>
</evidence>
<dbReference type="AlphaFoldDB" id="D0YYA9"/>
<dbReference type="Pfam" id="PF01066">
    <property type="entry name" value="CDP-OH_P_transf"/>
    <property type="match status" value="1"/>
</dbReference>
<evidence type="ECO:0000256" key="6">
    <source>
        <dbReference type="ARBA" id="ARBA00014944"/>
    </source>
</evidence>
<evidence type="ECO:0000256" key="11">
    <source>
        <dbReference type="ARBA" id="ARBA00022989"/>
    </source>
</evidence>
<dbReference type="InterPro" id="IPR004570">
    <property type="entry name" value="Phosphatidylglycerol_P_synth"/>
</dbReference>
<comment type="catalytic activity">
    <reaction evidence="16">
        <text>a CDP-1,2-diacyl-sn-glycerol + sn-glycerol 3-phosphate = a 1,2-diacyl-sn-glycero-3-phospho-(1'-sn-glycero-3'-phosphate) + CMP + H(+)</text>
        <dbReference type="Rhea" id="RHEA:12593"/>
        <dbReference type="ChEBI" id="CHEBI:15378"/>
        <dbReference type="ChEBI" id="CHEBI:57597"/>
        <dbReference type="ChEBI" id="CHEBI:58332"/>
        <dbReference type="ChEBI" id="CHEBI:60110"/>
        <dbReference type="ChEBI" id="CHEBI:60377"/>
        <dbReference type="EC" id="2.7.8.5"/>
    </reaction>
</comment>
<sequence>MLCEFFIIRIKIMRLSIPNILSFVRLILIPFFVIAFYLPYEWSPFATALIFFIAGVTDWFDGYLARRLNQTTRFGAFIDPVADKLMVATALVLVVEHYHSVWVTIPAVTMIGREIIISALREWMAEIGKRASVAVSWVGKVKTASQMFALLMLLWRPYEWTVWLGYISLYAAMVLTYWSMIQYLLAAKDDLLDERHHQ</sequence>
<evidence type="ECO:0000256" key="3">
    <source>
        <dbReference type="ARBA" id="ARBA00005189"/>
    </source>
</evidence>
<dbReference type="PIRSF" id="PIRSF000847">
    <property type="entry name" value="Phos_ph_gly_syn"/>
    <property type="match status" value="1"/>
</dbReference>
<dbReference type="PANTHER" id="PTHR14269">
    <property type="entry name" value="CDP-DIACYLGLYCEROL--GLYCEROL-3-PHOSPHATE 3-PHOSPHATIDYLTRANSFERASE-RELATED"/>
    <property type="match status" value="1"/>
</dbReference>
<dbReference type="InterPro" id="IPR000462">
    <property type="entry name" value="CDP-OH_P_trans"/>
</dbReference>
<organism evidence="20 21">
    <name type="scientific">Photobacterium damselae subsp. damselae CIP 102761</name>
    <dbReference type="NCBI Taxonomy" id="675817"/>
    <lineage>
        <taxon>Bacteria</taxon>
        <taxon>Pseudomonadati</taxon>
        <taxon>Pseudomonadota</taxon>
        <taxon>Gammaproteobacteria</taxon>
        <taxon>Vibrionales</taxon>
        <taxon>Vibrionaceae</taxon>
        <taxon>Photobacterium</taxon>
    </lineage>
</organism>
<evidence type="ECO:0000256" key="2">
    <source>
        <dbReference type="ARBA" id="ARBA00005042"/>
    </source>
</evidence>
<dbReference type="InterPro" id="IPR048254">
    <property type="entry name" value="CDP_ALCOHOL_P_TRANSF_CS"/>
</dbReference>
<comment type="pathway">
    <text evidence="3">Lipid metabolism.</text>
</comment>
<dbReference type="PROSITE" id="PS00379">
    <property type="entry name" value="CDP_ALCOHOL_P_TRANSF"/>
    <property type="match status" value="1"/>
</dbReference>
<evidence type="ECO:0000256" key="14">
    <source>
        <dbReference type="ARBA" id="ARBA00023209"/>
    </source>
</evidence>
<evidence type="ECO:0000256" key="18">
    <source>
        <dbReference type="RuleBase" id="RU003750"/>
    </source>
</evidence>
<evidence type="ECO:0000256" key="15">
    <source>
        <dbReference type="ARBA" id="ARBA00023264"/>
    </source>
</evidence>
<keyword evidence="11 19" id="KW-1133">Transmembrane helix</keyword>
<proteinExistence type="inferred from homology"/>
<feature type="transmembrane region" description="Helical" evidence="19">
    <location>
        <begin position="167"/>
        <end position="186"/>
    </location>
</feature>
<dbReference type="EC" id="2.7.8.5" evidence="5 17"/>
<keyword evidence="13 19" id="KW-0472">Membrane</keyword>
<dbReference type="InterPro" id="IPR050324">
    <property type="entry name" value="CDP-alcohol_PTase-I"/>
</dbReference>
<evidence type="ECO:0000256" key="4">
    <source>
        <dbReference type="ARBA" id="ARBA00010441"/>
    </source>
</evidence>
<keyword evidence="8" id="KW-0444">Lipid biosynthesis</keyword>
<keyword evidence="10 19" id="KW-0812">Transmembrane</keyword>
<evidence type="ECO:0000256" key="1">
    <source>
        <dbReference type="ARBA" id="ARBA00004651"/>
    </source>
</evidence>
<dbReference type="Gene3D" id="1.20.120.1760">
    <property type="match status" value="1"/>
</dbReference>
<dbReference type="GO" id="GO:0008444">
    <property type="term" value="F:CDP-diacylglycerol-glycerol-3-phosphate 3-phosphatidyltransferase activity"/>
    <property type="evidence" value="ECO:0007669"/>
    <property type="project" value="UniProtKB-UniRule"/>
</dbReference>
<keyword evidence="21" id="KW-1185">Reference proteome</keyword>
<dbReference type="FunFam" id="1.20.120.1760:FF:000001">
    <property type="entry name" value="CDP-diacylglycerol--glycerol-3-phosphate 3-phosphatidyltransferase"/>
    <property type="match status" value="1"/>
</dbReference>
<dbReference type="GO" id="GO:0005886">
    <property type="term" value="C:plasma membrane"/>
    <property type="evidence" value="ECO:0007669"/>
    <property type="project" value="UniProtKB-SubCell"/>
</dbReference>
<protein>
    <recommendedName>
        <fullName evidence="6 17">CDP-diacylglycerol--glycerol-3-phosphate 3-phosphatidyltransferase</fullName>
        <ecNumber evidence="5 17">2.7.8.5</ecNumber>
    </recommendedName>
</protein>
<dbReference type="InterPro" id="IPR043130">
    <property type="entry name" value="CDP-OH_PTrfase_TM_dom"/>
</dbReference>
<evidence type="ECO:0000256" key="13">
    <source>
        <dbReference type="ARBA" id="ARBA00023136"/>
    </source>
</evidence>
<evidence type="ECO:0000256" key="7">
    <source>
        <dbReference type="ARBA" id="ARBA00022475"/>
    </source>
</evidence>
<evidence type="ECO:0000256" key="8">
    <source>
        <dbReference type="ARBA" id="ARBA00022516"/>
    </source>
</evidence>
<dbReference type="eggNOG" id="COG0558">
    <property type="taxonomic scope" value="Bacteria"/>
</dbReference>
<evidence type="ECO:0000256" key="12">
    <source>
        <dbReference type="ARBA" id="ARBA00023098"/>
    </source>
</evidence>
<feature type="transmembrane region" description="Helical" evidence="19">
    <location>
        <begin position="45"/>
        <end position="64"/>
    </location>
</feature>
<dbReference type="EMBL" id="ADBS01000001">
    <property type="protein sequence ID" value="EEZ41240.1"/>
    <property type="molecule type" value="Genomic_DNA"/>
</dbReference>
<comment type="similarity">
    <text evidence="4 18">Belongs to the CDP-alcohol phosphatidyltransferase class-I family.</text>
</comment>
<keyword evidence="7" id="KW-1003">Cell membrane</keyword>
<evidence type="ECO:0000256" key="19">
    <source>
        <dbReference type="SAM" id="Phobius"/>
    </source>
</evidence>
<keyword evidence="14" id="KW-0594">Phospholipid biosynthesis</keyword>
<evidence type="ECO:0000256" key="9">
    <source>
        <dbReference type="ARBA" id="ARBA00022679"/>
    </source>
</evidence>
<keyword evidence="15" id="KW-1208">Phospholipid metabolism</keyword>
<gene>
    <name evidence="20" type="ORF">VDA_002272</name>
</gene>
<feature type="transmembrane region" description="Helical" evidence="19">
    <location>
        <begin position="20"/>
        <end position="39"/>
    </location>
</feature>